<accession>A0A2S9H2N2</accession>
<keyword evidence="3" id="KW-1185">Reference proteome</keyword>
<reference evidence="2 3" key="1">
    <citation type="submission" date="2018-02" db="EMBL/GenBank/DDBJ databases">
        <title>Solimicrobium silvestre gen. nov., sp. nov., isolated from alpine forest soil.</title>
        <authorList>
            <person name="Margesin R."/>
            <person name="Albuquerque L."/>
            <person name="Zhang D.-C."/>
            <person name="Froufe H.J.C."/>
            <person name="Severino R."/>
            <person name="Roxo I."/>
            <person name="Egas C."/>
            <person name="Da Costa M.S."/>
        </authorList>
    </citation>
    <scope>NUCLEOTIDE SEQUENCE [LARGE SCALE GENOMIC DNA]</scope>
    <source>
        <strain evidence="2 3">S20-91</strain>
    </source>
</reference>
<feature type="transmembrane region" description="Helical" evidence="1">
    <location>
        <begin position="7"/>
        <end position="28"/>
    </location>
</feature>
<gene>
    <name evidence="2" type="ORF">S2091_0838</name>
</gene>
<keyword evidence="1" id="KW-1133">Transmembrane helix</keyword>
<keyword evidence="1" id="KW-0472">Membrane</keyword>
<sequence>MPPWAAIAPYGTLFGLVFITSILLLRGVQLSTVAITDGGVSFAPLTSLGIALAATLLILIPRKFSTKNKQTD</sequence>
<evidence type="ECO:0000313" key="3">
    <source>
        <dbReference type="Proteomes" id="UP000237839"/>
    </source>
</evidence>
<comment type="caution">
    <text evidence="2">The sequence shown here is derived from an EMBL/GenBank/DDBJ whole genome shotgun (WGS) entry which is preliminary data.</text>
</comment>
<evidence type="ECO:0000313" key="2">
    <source>
        <dbReference type="EMBL" id="PRC94217.1"/>
    </source>
</evidence>
<dbReference type="Proteomes" id="UP000237839">
    <property type="component" value="Unassembled WGS sequence"/>
</dbReference>
<feature type="transmembrane region" description="Helical" evidence="1">
    <location>
        <begin position="40"/>
        <end position="60"/>
    </location>
</feature>
<dbReference type="EMBL" id="PUGF01000003">
    <property type="protein sequence ID" value="PRC94217.1"/>
    <property type="molecule type" value="Genomic_DNA"/>
</dbReference>
<proteinExistence type="predicted"/>
<name>A0A2S9H2N2_9BURK</name>
<dbReference type="AlphaFoldDB" id="A0A2S9H2N2"/>
<organism evidence="2 3">
    <name type="scientific">Solimicrobium silvestre</name>
    <dbReference type="NCBI Taxonomy" id="2099400"/>
    <lineage>
        <taxon>Bacteria</taxon>
        <taxon>Pseudomonadati</taxon>
        <taxon>Pseudomonadota</taxon>
        <taxon>Betaproteobacteria</taxon>
        <taxon>Burkholderiales</taxon>
        <taxon>Oxalobacteraceae</taxon>
        <taxon>Solimicrobium</taxon>
    </lineage>
</organism>
<protein>
    <submittedName>
        <fullName evidence="2">Uncharacterized protein</fullName>
    </submittedName>
</protein>
<evidence type="ECO:0000256" key="1">
    <source>
        <dbReference type="SAM" id="Phobius"/>
    </source>
</evidence>
<keyword evidence="1" id="KW-0812">Transmembrane</keyword>